<dbReference type="InterPro" id="IPR029024">
    <property type="entry name" value="TerB-like"/>
</dbReference>
<dbReference type="Pfam" id="PF05099">
    <property type="entry name" value="TerB"/>
    <property type="match status" value="1"/>
</dbReference>
<gene>
    <name evidence="2" type="ORF">METZ01_LOCUS337779</name>
</gene>
<evidence type="ECO:0000313" key="2">
    <source>
        <dbReference type="EMBL" id="SVC84925.1"/>
    </source>
</evidence>
<dbReference type="EMBL" id="UINC01114546">
    <property type="protein sequence ID" value="SVC84925.1"/>
    <property type="molecule type" value="Genomic_DNA"/>
</dbReference>
<feature type="domain" description="Co-chaperone DjlA N-terminal" evidence="1">
    <location>
        <begin position="26"/>
        <end position="97"/>
    </location>
</feature>
<evidence type="ECO:0000259" key="1">
    <source>
        <dbReference type="Pfam" id="PF05099"/>
    </source>
</evidence>
<feature type="non-terminal residue" evidence="2">
    <location>
        <position position="100"/>
    </location>
</feature>
<sequence>MSELFKFFRSKQPKEQDEEIFGMIEVATAVLLIEMARADFHQDDFEDKKITELLEVHFNLSHGEAQSLFEEGQKKADDAVSLHEFTRTLHTKLTQIEKEK</sequence>
<proteinExistence type="predicted"/>
<reference evidence="2" key="1">
    <citation type="submission" date="2018-05" db="EMBL/GenBank/DDBJ databases">
        <authorList>
            <person name="Lanie J.A."/>
            <person name="Ng W.-L."/>
            <person name="Kazmierczak K.M."/>
            <person name="Andrzejewski T.M."/>
            <person name="Davidsen T.M."/>
            <person name="Wayne K.J."/>
            <person name="Tettelin H."/>
            <person name="Glass J.I."/>
            <person name="Rusch D."/>
            <person name="Podicherti R."/>
            <person name="Tsui H.-C.T."/>
            <person name="Winkler M.E."/>
        </authorList>
    </citation>
    <scope>NUCLEOTIDE SEQUENCE</scope>
</reference>
<accession>A0A382QJ56</accession>
<protein>
    <recommendedName>
        <fullName evidence="1">Co-chaperone DjlA N-terminal domain-containing protein</fullName>
    </recommendedName>
</protein>
<dbReference type="SUPFAM" id="SSF158682">
    <property type="entry name" value="TerB-like"/>
    <property type="match status" value="1"/>
</dbReference>
<name>A0A382QJ56_9ZZZZ</name>
<dbReference type="AlphaFoldDB" id="A0A382QJ56"/>
<organism evidence="2">
    <name type="scientific">marine metagenome</name>
    <dbReference type="NCBI Taxonomy" id="408172"/>
    <lineage>
        <taxon>unclassified sequences</taxon>
        <taxon>metagenomes</taxon>
        <taxon>ecological metagenomes</taxon>
    </lineage>
</organism>
<dbReference type="InterPro" id="IPR007791">
    <property type="entry name" value="DjlA_N"/>
</dbReference>